<keyword evidence="2" id="KW-1185">Reference proteome</keyword>
<evidence type="ECO:0000313" key="2">
    <source>
        <dbReference type="Proteomes" id="UP000190637"/>
    </source>
</evidence>
<dbReference type="EMBL" id="FUWS01000006">
    <property type="protein sequence ID" value="SKA10439.1"/>
    <property type="molecule type" value="Genomic_DNA"/>
</dbReference>
<name>A0A1T4R397_9ACTN</name>
<proteinExistence type="predicted"/>
<evidence type="ECO:0000313" key="1">
    <source>
        <dbReference type="EMBL" id="SKA10439.1"/>
    </source>
</evidence>
<sequence length="210" mass="23317">MPYFVCGAPESVQVTARVRSPVVSSSTMTRTGYGAAMSDHEENAQAGELLDERARSRPGDRRPALRTCAWCGKELSPSRAGQQRFCGEVCLRRDHERRLVVEQRRERGGPERGEREIVTEIITETRTRIIQVPPSPPPAPPPPRIVEVPVMATPTRAEEITDFIEAAAESVRNGTIRPGDHRRILTSITRLLAALEDAHPGGRDALWGRR</sequence>
<dbReference type="Proteomes" id="UP000190637">
    <property type="component" value="Unassembled WGS sequence"/>
</dbReference>
<gene>
    <name evidence="1" type="ORF">SAMN02745673_02476</name>
</gene>
<reference evidence="1 2" key="1">
    <citation type="submission" date="2017-02" db="EMBL/GenBank/DDBJ databases">
        <authorList>
            <person name="Peterson S.W."/>
        </authorList>
    </citation>
    <scope>NUCLEOTIDE SEQUENCE [LARGE SCALE GENOMIC DNA]</scope>
    <source>
        <strain evidence="1 2">DSM 45154</strain>
    </source>
</reference>
<organism evidence="1 2">
    <name type="scientific">Marinactinospora thermotolerans DSM 45154</name>
    <dbReference type="NCBI Taxonomy" id="1122192"/>
    <lineage>
        <taxon>Bacteria</taxon>
        <taxon>Bacillati</taxon>
        <taxon>Actinomycetota</taxon>
        <taxon>Actinomycetes</taxon>
        <taxon>Streptosporangiales</taxon>
        <taxon>Nocardiopsidaceae</taxon>
        <taxon>Marinactinospora</taxon>
    </lineage>
</organism>
<dbReference type="AlphaFoldDB" id="A0A1T4R397"/>
<accession>A0A1T4R397</accession>
<protein>
    <submittedName>
        <fullName evidence="1">Uncharacterized protein</fullName>
    </submittedName>
</protein>